<organism evidence="2 3">
    <name type="scientific">Ignatzschineria larvae DSM 13226</name>
    <dbReference type="NCBI Taxonomy" id="1111732"/>
    <lineage>
        <taxon>Bacteria</taxon>
        <taxon>Pseudomonadati</taxon>
        <taxon>Pseudomonadota</taxon>
        <taxon>Gammaproteobacteria</taxon>
        <taxon>Cardiobacteriales</taxon>
        <taxon>Ignatzschineriaceae</taxon>
        <taxon>Ignatzschineria</taxon>
    </lineage>
</organism>
<accession>A0ABZ3BXH4</accession>
<sequence>MYEILVLNQDIQEQTFTLLGMRLKLTLRYNRVLKGFQFDLFDVSKSEYIVRNKGIAIGGKSLIEQGLPFYFTLVDRSGNKLNSVSKDDFRNRIRLLAVAV</sequence>
<gene>
    <name evidence="2" type="ORF">WMO13_06470</name>
</gene>
<evidence type="ECO:0000259" key="1">
    <source>
        <dbReference type="Pfam" id="PF22479"/>
    </source>
</evidence>
<reference evidence="2 3" key="1">
    <citation type="submission" date="2024-03" db="EMBL/GenBank/DDBJ databases">
        <title>Complete Genome Sequence and Annotation of Ignatzschineria larvae DSM 13226.</title>
        <authorList>
            <person name="Cantrell E."/>
            <person name="Burcham Z.M."/>
        </authorList>
    </citation>
    <scope>NUCLEOTIDE SEQUENCE [LARGE SCALE GENOMIC DNA]</scope>
    <source>
        <strain evidence="2 3">DSM 13226</strain>
    </source>
</reference>
<evidence type="ECO:0000313" key="3">
    <source>
        <dbReference type="Proteomes" id="UP001449178"/>
    </source>
</evidence>
<feature type="domain" description="Cyanophage baseplate Pam3 plug gp18" evidence="1">
    <location>
        <begin position="1"/>
        <end position="96"/>
    </location>
</feature>
<dbReference type="Proteomes" id="UP001449178">
    <property type="component" value="Chromosome"/>
</dbReference>
<name>A0ABZ3BXH4_9GAMM</name>
<dbReference type="InterPro" id="IPR054252">
    <property type="entry name" value="Pam3_gp18"/>
</dbReference>
<proteinExistence type="predicted"/>
<dbReference type="Pfam" id="PF22479">
    <property type="entry name" value="Pam3_gp18"/>
    <property type="match status" value="1"/>
</dbReference>
<dbReference type="RefSeq" id="WP_026878531.1">
    <property type="nucleotide sequence ID" value="NZ_AZOD01000009.1"/>
</dbReference>
<evidence type="ECO:0000313" key="2">
    <source>
        <dbReference type="EMBL" id="WZW87024.1"/>
    </source>
</evidence>
<protein>
    <recommendedName>
        <fullName evidence="1">Cyanophage baseplate Pam3 plug gp18 domain-containing protein</fullName>
    </recommendedName>
</protein>
<keyword evidence="3" id="KW-1185">Reference proteome</keyword>
<dbReference type="EMBL" id="CP150637">
    <property type="protein sequence ID" value="WZW87024.1"/>
    <property type="molecule type" value="Genomic_DNA"/>
</dbReference>